<proteinExistence type="predicted"/>
<evidence type="ECO:0000256" key="2">
    <source>
        <dbReference type="ARBA" id="ARBA00023125"/>
    </source>
</evidence>
<organism evidence="5 6">
    <name type="scientific">Paenibacillus montanisoli</name>
    <dbReference type="NCBI Taxonomy" id="2081970"/>
    <lineage>
        <taxon>Bacteria</taxon>
        <taxon>Bacillati</taxon>
        <taxon>Bacillota</taxon>
        <taxon>Bacilli</taxon>
        <taxon>Bacillales</taxon>
        <taxon>Paenibacillaceae</taxon>
        <taxon>Paenibacillus</taxon>
    </lineage>
</organism>
<feature type="domain" description="HTH araC/xylS-type" evidence="4">
    <location>
        <begin position="203"/>
        <end position="301"/>
    </location>
</feature>
<dbReference type="Gene3D" id="2.60.120.10">
    <property type="entry name" value="Jelly Rolls"/>
    <property type="match status" value="1"/>
</dbReference>
<sequence>MTPSPHHPVPSLSWQSLQPAVCYANKLQCVPGFSFGPRVIDEHQFIFVAAGFGTAWIQGERYNAEPGCLFYYGPDTVHHFIADERAPFLLYGLHFSWVEHYPEARSAGIQIREAKFDPNEPGARRDNRMLLGDPGRPAESLLFQDVQQLPVERFEPRFAKLAACYGDEVRDYTQPLLRGLLLEMLAAMKQQERRSTPVTPLISSIASQLNEHARERYEHGWLSEWSAYHADHIARLFRAQLGMTPYDYFMSRKLQLAKELLAHSELTLLAIAEELQAGSIHNFTKWFKQHAGMPPGRYRRASRFI</sequence>
<keyword evidence="1" id="KW-0805">Transcription regulation</keyword>
<evidence type="ECO:0000256" key="3">
    <source>
        <dbReference type="ARBA" id="ARBA00023163"/>
    </source>
</evidence>
<dbReference type="PROSITE" id="PS01124">
    <property type="entry name" value="HTH_ARAC_FAMILY_2"/>
    <property type="match status" value="1"/>
</dbReference>
<dbReference type="PANTHER" id="PTHR43280">
    <property type="entry name" value="ARAC-FAMILY TRANSCRIPTIONAL REGULATOR"/>
    <property type="match status" value="1"/>
</dbReference>
<reference evidence="5 6" key="1">
    <citation type="submission" date="2018-06" db="EMBL/GenBank/DDBJ databases">
        <title>Paenibacillus montanisoli sp. nov., isolated from mountain area soil.</title>
        <authorList>
            <person name="Wu M."/>
        </authorList>
    </citation>
    <scope>NUCLEOTIDE SEQUENCE [LARGE SCALE GENOMIC DNA]</scope>
    <source>
        <strain evidence="5 6">RA17</strain>
    </source>
</reference>
<dbReference type="InterPro" id="IPR018060">
    <property type="entry name" value="HTH_AraC"/>
</dbReference>
<dbReference type="InterPro" id="IPR009057">
    <property type="entry name" value="Homeodomain-like_sf"/>
</dbReference>
<dbReference type="Pfam" id="PF02311">
    <property type="entry name" value="AraC_binding"/>
    <property type="match status" value="1"/>
</dbReference>
<keyword evidence="2" id="KW-0238">DNA-binding</keyword>
<dbReference type="Pfam" id="PF12833">
    <property type="entry name" value="HTH_18"/>
    <property type="match status" value="1"/>
</dbReference>
<accession>A0A328U488</accession>
<gene>
    <name evidence="5" type="ORF">DL346_22520</name>
</gene>
<evidence type="ECO:0000256" key="1">
    <source>
        <dbReference type="ARBA" id="ARBA00023015"/>
    </source>
</evidence>
<dbReference type="PANTHER" id="PTHR43280:SF2">
    <property type="entry name" value="HTH-TYPE TRANSCRIPTIONAL REGULATOR EXSA"/>
    <property type="match status" value="1"/>
</dbReference>
<comment type="caution">
    <text evidence="5">The sequence shown here is derived from an EMBL/GenBank/DDBJ whole genome shotgun (WGS) entry which is preliminary data.</text>
</comment>
<keyword evidence="6" id="KW-1185">Reference proteome</keyword>
<name>A0A328U488_9BACL</name>
<dbReference type="SUPFAM" id="SSF51215">
    <property type="entry name" value="Regulatory protein AraC"/>
    <property type="match status" value="1"/>
</dbReference>
<dbReference type="EMBL" id="QLUW01000004">
    <property type="protein sequence ID" value="RAP74814.1"/>
    <property type="molecule type" value="Genomic_DNA"/>
</dbReference>
<keyword evidence="3" id="KW-0804">Transcription</keyword>
<protein>
    <recommendedName>
        <fullName evidence="4">HTH araC/xylS-type domain-containing protein</fullName>
    </recommendedName>
</protein>
<dbReference type="Proteomes" id="UP000249260">
    <property type="component" value="Unassembled WGS sequence"/>
</dbReference>
<dbReference type="InterPro" id="IPR037923">
    <property type="entry name" value="HTH-like"/>
</dbReference>
<evidence type="ECO:0000313" key="5">
    <source>
        <dbReference type="EMBL" id="RAP74814.1"/>
    </source>
</evidence>
<dbReference type="OrthoDB" id="2602478at2"/>
<dbReference type="SMART" id="SM00342">
    <property type="entry name" value="HTH_ARAC"/>
    <property type="match status" value="1"/>
</dbReference>
<dbReference type="Gene3D" id="1.10.10.60">
    <property type="entry name" value="Homeodomain-like"/>
    <property type="match status" value="2"/>
</dbReference>
<dbReference type="RefSeq" id="WP_112884601.1">
    <property type="nucleotide sequence ID" value="NZ_QLUW01000004.1"/>
</dbReference>
<dbReference type="InterPro" id="IPR003313">
    <property type="entry name" value="AraC-bd"/>
</dbReference>
<evidence type="ECO:0000313" key="6">
    <source>
        <dbReference type="Proteomes" id="UP000249260"/>
    </source>
</evidence>
<dbReference type="InterPro" id="IPR014710">
    <property type="entry name" value="RmlC-like_jellyroll"/>
</dbReference>
<dbReference type="SUPFAM" id="SSF46689">
    <property type="entry name" value="Homeodomain-like"/>
    <property type="match status" value="1"/>
</dbReference>
<dbReference type="AlphaFoldDB" id="A0A328U488"/>
<dbReference type="GO" id="GO:0003700">
    <property type="term" value="F:DNA-binding transcription factor activity"/>
    <property type="evidence" value="ECO:0007669"/>
    <property type="project" value="InterPro"/>
</dbReference>
<dbReference type="GO" id="GO:0043565">
    <property type="term" value="F:sequence-specific DNA binding"/>
    <property type="evidence" value="ECO:0007669"/>
    <property type="project" value="InterPro"/>
</dbReference>
<evidence type="ECO:0000259" key="4">
    <source>
        <dbReference type="PROSITE" id="PS01124"/>
    </source>
</evidence>